<reference evidence="3" key="1">
    <citation type="submission" date="2017-09" db="EMBL/GenBank/DDBJ databases">
        <authorList>
            <person name="Cho G.-S."/>
            <person name="Oguntoyinbo F.A."/>
            <person name="Cnockaert M."/>
            <person name="Kabisch J."/>
            <person name="Neve H."/>
            <person name="Bockelmann W."/>
            <person name="Wenning M."/>
            <person name="Franz C.M."/>
            <person name="Vandamme P."/>
        </authorList>
    </citation>
    <scope>NUCLEOTIDE SEQUENCE [LARGE SCALE GENOMIC DNA]</scope>
    <source>
        <strain evidence="3">MBT G8648</strain>
    </source>
</reference>
<keyword evidence="1" id="KW-0472">Membrane</keyword>
<comment type="caution">
    <text evidence="2">The sequence shown here is derived from an EMBL/GenBank/DDBJ whole genome shotgun (WGS) entry which is preliminary data.</text>
</comment>
<keyword evidence="1" id="KW-1133">Transmembrane helix</keyword>
<feature type="transmembrane region" description="Helical" evidence="1">
    <location>
        <begin position="158"/>
        <end position="177"/>
    </location>
</feature>
<name>A0A2A4HFV6_9GAMM</name>
<evidence type="ECO:0000313" key="3">
    <source>
        <dbReference type="Proteomes" id="UP000218677"/>
    </source>
</evidence>
<dbReference type="AlphaFoldDB" id="A0A2A4HFV6"/>
<dbReference type="RefSeq" id="WP_096654336.1">
    <property type="nucleotide sequence ID" value="NZ_NWUX01000024.1"/>
</dbReference>
<evidence type="ECO:0000256" key="1">
    <source>
        <dbReference type="SAM" id="Phobius"/>
    </source>
</evidence>
<protein>
    <submittedName>
        <fullName evidence="2">Uncharacterized protein</fullName>
    </submittedName>
</protein>
<dbReference type="EMBL" id="NWUX01000024">
    <property type="protein sequence ID" value="PCF94098.1"/>
    <property type="molecule type" value="Genomic_DNA"/>
</dbReference>
<sequence length="205" mass="23391">MDDLNYGSAQIKFWQVHGEVLDTDRYSETHVQAHGGGGYAHTSSVKVSQTTHQNFWIRDDDGRERAIQLEDTSIPLRPGQRITLINAQRQGCERGWMCSLVNHATDQVHEITSPKVLQHRLRMVRITGISLILALIVAALVVYLTMPPRGYFEQPWRMAEWGWAITAGIAVLIWGGWRKSRRKNQVTKTLKARIDVAIERAQQHT</sequence>
<keyword evidence="3" id="KW-1185">Reference proteome</keyword>
<organism evidence="2 3">
    <name type="scientific">Vreelandella nigrificans</name>
    <dbReference type="NCBI Taxonomy" id="2042704"/>
    <lineage>
        <taxon>Bacteria</taxon>
        <taxon>Pseudomonadati</taxon>
        <taxon>Pseudomonadota</taxon>
        <taxon>Gammaproteobacteria</taxon>
        <taxon>Oceanospirillales</taxon>
        <taxon>Halomonadaceae</taxon>
        <taxon>Vreelandella</taxon>
    </lineage>
</organism>
<dbReference type="Proteomes" id="UP000218677">
    <property type="component" value="Unassembled WGS sequence"/>
</dbReference>
<keyword evidence="1" id="KW-0812">Transmembrane</keyword>
<dbReference type="OrthoDB" id="7057169at2"/>
<feature type="transmembrane region" description="Helical" evidence="1">
    <location>
        <begin position="123"/>
        <end position="146"/>
    </location>
</feature>
<accession>A0A2A4HFV6</accession>
<proteinExistence type="predicted"/>
<gene>
    <name evidence="2" type="ORF">CPA45_19165</name>
</gene>
<evidence type="ECO:0000313" key="2">
    <source>
        <dbReference type="EMBL" id="PCF94098.1"/>
    </source>
</evidence>